<comment type="caution">
    <text evidence="2">The sequence shown here is derived from an EMBL/GenBank/DDBJ whole genome shotgun (WGS) entry which is preliminary data.</text>
</comment>
<feature type="compositionally biased region" description="Pro residues" evidence="1">
    <location>
        <begin position="404"/>
        <end position="417"/>
    </location>
</feature>
<dbReference type="EMBL" id="JAVFKM010000040">
    <property type="protein sequence ID" value="MEF3119245.1"/>
    <property type="molecule type" value="Genomic_DNA"/>
</dbReference>
<feature type="compositionally biased region" description="Pro residues" evidence="1">
    <location>
        <begin position="454"/>
        <end position="472"/>
    </location>
</feature>
<feature type="compositionally biased region" description="Basic residues" evidence="1">
    <location>
        <begin position="473"/>
        <end position="488"/>
    </location>
</feature>
<organism evidence="2 3">
    <name type="scientific">Streptomyces chrestomyceticus</name>
    <dbReference type="NCBI Taxonomy" id="68185"/>
    <lineage>
        <taxon>Bacteria</taxon>
        <taxon>Bacillati</taxon>
        <taxon>Actinomycetota</taxon>
        <taxon>Actinomycetes</taxon>
        <taxon>Kitasatosporales</taxon>
        <taxon>Streptomycetaceae</taxon>
        <taxon>Streptomyces</taxon>
    </lineage>
</organism>
<feature type="compositionally biased region" description="Pro residues" evidence="1">
    <location>
        <begin position="346"/>
        <end position="362"/>
    </location>
</feature>
<feature type="region of interest" description="Disordered" evidence="1">
    <location>
        <begin position="318"/>
        <end position="488"/>
    </location>
</feature>
<evidence type="ECO:0000313" key="3">
    <source>
        <dbReference type="Proteomes" id="UP001348265"/>
    </source>
</evidence>
<feature type="compositionally biased region" description="Low complexity" evidence="1">
    <location>
        <begin position="363"/>
        <end position="372"/>
    </location>
</feature>
<sequence length="488" mass="51772">MDKARLYQDGKIGKPVLAREIDDEPWWRRQKTPLICPFCETRVVSQRTTVGRAPRGALFRLAAEQQHEDFCPLNPTEVLQQIAHGSQGVAVIDGDKLHLVLPDDAGQVGAAAPDADTGASAGGGRFGVDITTVRPLLPPLINSAVAIVRFLQKHAFDPDVVAQFKVRRPGEDKAAGWGEFCYGPTTADYARLFAQLTGGQPKPGHPVAVYGRIVAVERNSKDRPYLRLAGGRGFTVRIWSEHDSLLAPLATGAFVLAVGAWDVWTPERGDGTPQLRIFAEEHWQLAHWTYDAATGQSSPPACPPPLSLAQRTLNEFRTATATRKPAPGRTPRPATRPRPSGHPKSAAPPPNATSPGPPPTAPEAPATAVSTGPPTPRPTPGPAVPDTESPEAVPPARPSVPSYPAAPLPAASPPAAPPTTTVSTPSASFDPPAPITSSGPAVPDTAAVSEPALPAQPPVPPRPSTPPRPAGPPRRRSRRGWWPFGRRR</sequence>
<dbReference type="PRINTS" id="PR01217">
    <property type="entry name" value="PRICHEXTENSN"/>
</dbReference>
<protein>
    <submittedName>
        <fullName evidence="2">Uncharacterized protein</fullName>
    </submittedName>
</protein>
<feature type="compositionally biased region" description="Low complexity" evidence="1">
    <location>
        <begin position="318"/>
        <end position="327"/>
    </location>
</feature>
<dbReference type="RefSeq" id="WP_331790061.1">
    <property type="nucleotide sequence ID" value="NZ_JAVFKM010000040.1"/>
</dbReference>
<proteinExistence type="predicted"/>
<keyword evidence="3" id="KW-1185">Reference proteome</keyword>
<feature type="compositionally biased region" description="Low complexity" evidence="1">
    <location>
        <begin position="418"/>
        <end position="428"/>
    </location>
</feature>
<feature type="compositionally biased region" description="Pro residues" evidence="1">
    <location>
        <begin position="373"/>
        <end position="383"/>
    </location>
</feature>
<dbReference type="Proteomes" id="UP001348265">
    <property type="component" value="Unassembled WGS sequence"/>
</dbReference>
<name>A0ABU7X675_9ACTN</name>
<reference evidence="2 3" key="1">
    <citation type="submission" date="2023-08" db="EMBL/GenBank/DDBJ databases">
        <authorList>
            <person name="Sharma P."/>
            <person name="Verma V."/>
            <person name="Mohan M.K."/>
            <person name="Dubey A.K."/>
        </authorList>
    </citation>
    <scope>NUCLEOTIDE SEQUENCE [LARGE SCALE GENOMIC DNA]</scope>
    <source>
        <strain evidence="2 3">ADP4</strain>
    </source>
</reference>
<accession>A0ABU7X675</accession>
<gene>
    <name evidence="2" type="ORF">RB636_39475</name>
</gene>
<evidence type="ECO:0000313" key="2">
    <source>
        <dbReference type="EMBL" id="MEF3119245.1"/>
    </source>
</evidence>
<evidence type="ECO:0000256" key="1">
    <source>
        <dbReference type="SAM" id="MobiDB-lite"/>
    </source>
</evidence>